<dbReference type="EMBL" id="VMAF01001757">
    <property type="protein sequence ID" value="MDR8434740.1"/>
    <property type="molecule type" value="Genomic_DNA"/>
</dbReference>
<evidence type="ECO:0000313" key="1">
    <source>
        <dbReference type="EMBL" id="MDR8434740.1"/>
    </source>
</evidence>
<protein>
    <submittedName>
        <fullName evidence="1">Respiratory nitrate reductase 2 beta chain domain protein</fullName>
    </submittedName>
</protein>
<comment type="caution">
    <text evidence="1">The sequence shown here is derived from an EMBL/GenBank/DDBJ whole genome shotgun (WGS) entry which is preliminary data.</text>
</comment>
<organism evidence="1">
    <name type="scientific">Acinetobacter baumannii</name>
    <dbReference type="NCBI Taxonomy" id="470"/>
    <lineage>
        <taxon>Bacteria</taxon>
        <taxon>Pseudomonadati</taxon>
        <taxon>Pseudomonadota</taxon>
        <taxon>Gammaproteobacteria</taxon>
        <taxon>Moraxellales</taxon>
        <taxon>Moraxellaceae</taxon>
        <taxon>Acinetobacter</taxon>
        <taxon>Acinetobacter calcoaceticus/baumannii complex</taxon>
    </lineage>
</organism>
<accession>A0ABD5DZ50</accession>
<feature type="non-terminal residue" evidence="1">
    <location>
        <position position="1"/>
    </location>
</feature>
<proteinExistence type="predicted"/>
<gene>
    <name evidence="1" type="ORF">FPK63_27265</name>
</gene>
<reference evidence="1" key="1">
    <citation type="submission" date="2019-07" db="EMBL/GenBank/DDBJ databases">
        <title>Biological characteristics of mucoid Acinetobacter baumannii from a general hospital in China.</title>
        <authorList>
            <person name="Hua X."/>
            <person name="Yu Y."/>
        </authorList>
    </citation>
    <scope>NUCLEOTIDE SEQUENCE</scope>
    <source>
        <strain evidence="1">N8</strain>
    </source>
</reference>
<dbReference type="AlphaFoldDB" id="A0ABD5DZ50"/>
<sequence>FNSRRIDAIDVSGVRKHGEGE</sequence>
<name>A0ABD5DZ50_ACIBA</name>